<name>A0A6A6HSV2_9PLEO</name>
<evidence type="ECO:0000256" key="1">
    <source>
        <dbReference type="SAM" id="SignalP"/>
    </source>
</evidence>
<evidence type="ECO:0000313" key="3">
    <source>
        <dbReference type="Proteomes" id="UP000800094"/>
    </source>
</evidence>
<dbReference type="EMBL" id="ML987216">
    <property type="protein sequence ID" value="KAF2240603.1"/>
    <property type="molecule type" value="Genomic_DNA"/>
</dbReference>
<dbReference type="GeneID" id="54589396"/>
<keyword evidence="1" id="KW-0732">Signal</keyword>
<feature type="chain" id="PRO_5025466472" description="ShKT domain-containing protein" evidence="1">
    <location>
        <begin position="21"/>
        <end position="87"/>
    </location>
</feature>
<proteinExistence type="predicted"/>
<gene>
    <name evidence="2" type="ORF">BU26DRAFT_611474</name>
</gene>
<sequence>MKTLILLLALALATMFTVYATPVQPSHDAPPNLLRDVEIPRKCVVCWRFIAKCTKNTGHNQKVCMREMCDRWNKTCSNCRGIDCREK</sequence>
<dbReference type="AlphaFoldDB" id="A0A6A6HSV2"/>
<dbReference type="Proteomes" id="UP000800094">
    <property type="component" value="Unassembled WGS sequence"/>
</dbReference>
<evidence type="ECO:0008006" key="4">
    <source>
        <dbReference type="Google" id="ProtNLM"/>
    </source>
</evidence>
<reference evidence="2" key="1">
    <citation type="journal article" date="2020" name="Stud. Mycol.">
        <title>101 Dothideomycetes genomes: a test case for predicting lifestyles and emergence of pathogens.</title>
        <authorList>
            <person name="Haridas S."/>
            <person name="Albert R."/>
            <person name="Binder M."/>
            <person name="Bloem J."/>
            <person name="Labutti K."/>
            <person name="Salamov A."/>
            <person name="Andreopoulos B."/>
            <person name="Baker S."/>
            <person name="Barry K."/>
            <person name="Bills G."/>
            <person name="Bluhm B."/>
            <person name="Cannon C."/>
            <person name="Castanera R."/>
            <person name="Culley D."/>
            <person name="Daum C."/>
            <person name="Ezra D."/>
            <person name="Gonzalez J."/>
            <person name="Henrissat B."/>
            <person name="Kuo A."/>
            <person name="Liang C."/>
            <person name="Lipzen A."/>
            <person name="Lutzoni F."/>
            <person name="Magnuson J."/>
            <person name="Mondo S."/>
            <person name="Nolan M."/>
            <person name="Ohm R."/>
            <person name="Pangilinan J."/>
            <person name="Park H.-J."/>
            <person name="Ramirez L."/>
            <person name="Alfaro M."/>
            <person name="Sun H."/>
            <person name="Tritt A."/>
            <person name="Yoshinaga Y."/>
            <person name="Zwiers L.-H."/>
            <person name="Turgeon B."/>
            <person name="Goodwin S."/>
            <person name="Spatafora J."/>
            <person name="Crous P."/>
            <person name="Grigoriev I."/>
        </authorList>
    </citation>
    <scope>NUCLEOTIDE SEQUENCE</scope>
    <source>
        <strain evidence="2">CBS 122368</strain>
    </source>
</reference>
<dbReference type="RefSeq" id="XP_033675607.1">
    <property type="nucleotide sequence ID" value="XM_033836066.1"/>
</dbReference>
<accession>A0A6A6HSV2</accession>
<organism evidence="2 3">
    <name type="scientific">Trematosphaeria pertusa</name>
    <dbReference type="NCBI Taxonomy" id="390896"/>
    <lineage>
        <taxon>Eukaryota</taxon>
        <taxon>Fungi</taxon>
        <taxon>Dikarya</taxon>
        <taxon>Ascomycota</taxon>
        <taxon>Pezizomycotina</taxon>
        <taxon>Dothideomycetes</taxon>
        <taxon>Pleosporomycetidae</taxon>
        <taxon>Pleosporales</taxon>
        <taxon>Massarineae</taxon>
        <taxon>Trematosphaeriaceae</taxon>
        <taxon>Trematosphaeria</taxon>
    </lineage>
</organism>
<protein>
    <recommendedName>
        <fullName evidence="4">ShKT domain-containing protein</fullName>
    </recommendedName>
</protein>
<feature type="signal peptide" evidence="1">
    <location>
        <begin position="1"/>
        <end position="20"/>
    </location>
</feature>
<evidence type="ECO:0000313" key="2">
    <source>
        <dbReference type="EMBL" id="KAF2240603.1"/>
    </source>
</evidence>
<keyword evidence="3" id="KW-1185">Reference proteome</keyword>